<name>A0A5C7BDB8_9FLAO</name>
<keyword evidence="1" id="KW-0812">Transmembrane</keyword>
<proteinExistence type="predicted"/>
<keyword evidence="1" id="KW-0472">Membrane</keyword>
<sequence length="161" mass="19419">MHSFFAEILAELWLWFLDIKYWFKKRKRRKFEKEYHLQKRTMLYPSQKLSLIYVLVILFFASAFMIFESADSHPNRTEKQLLKIARLLEKEKKDIGEYPIVLKTIIRNNPLLKGVTKDHWNNEINYQLSDDGMSYRLFSFGKDRTLNTKDDITIGNKTQFE</sequence>
<gene>
    <name evidence="2" type="ORF">ES692_01105</name>
</gene>
<dbReference type="RefSeq" id="WP_028872603.1">
    <property type="nucleotide sequence ID" value="NZ_VOSB01000002.1"/>
</dbReference>
<dbReference type="OrthoDB" id="1447786at2"/>
<feature type="transmembrane region" description="Helical" evidence="1">
    <location>
        <begin position="49"/>
        <end position="67"/>
    </location>
</feature>
<keyword evidence="3" id="KW-1185">Reference proteome</keyword>
<evidence type="ECO:0000313" key="2">
    <source>
        <dbReference type="EMBL" id="TXE19887.1"/>
    </source>
</evidence>
<evidence type="ECO:0000313" key="3">
    <source>
        <dbReference type="Proteomes" id="UP000321938"/>
    </source>
</evidence>
<accession>A0A5C7BDB8</accession>
<dbReference type="InterPro" id="IPR045584">
    <property type="entry name" value="Pilin-like"/>
</dbReference>
<dbReference type="Proteomes" id="UP000321938">
    <property type="component" value="Unassembled WGS sequence"/>
</dbReference>
<dbReference type="STRING" id="1123037.GCA_000425305_02883"/>
<dbReference type="SUPFAM" id="SSF54523">
    <property type="entry name" value="Pili subunits"/>
    <property type="match status" value="1"/>
</dbReference>
<feature type="transmembrane region" description="Helical" evidence="1">
    <location>
        <begin position="6"/>
        <end position="23"/>
    </location>
</feature>
<comment type="caution">
    <text evidence="2">The sequence shown here is derived from an EMBL/GenBank/DDBJ whole genome shotgun (WGS) entry which is preliminary data.</text>
</comment>
<dbReference type="EMBL" id="VOSB01000002">
    <property type="protein sequence ID" value="TXE19887.1"/>
    <property type="molecule type" value="Genomic_DNA"/>
</dbReference>
<keyword evidence="1" id="KW-1133">Transmembrane helix</keyword>
<dbReference type="AlphaFoldDB" id="A0A5C7BDB8"/>
<protein>
    <submittedName>
        <fullName evidence="2">Uncharacterized protein</fullName>
    </submittedName>
</protein>
<organism evidence="2 3">
    <name type="scientific">Psychroserpens burtonensis</name>
    <dbReference type="NCBI Taxonomy" id="49278"/>
    <lineage>
        <taxon>Bacteria</taxon>
        <taxon>Pseudomonadati</taxon>
        <taxon>Bacteroidota</taxon>
        <taxon>Flavobacteriia</taxon>
        <taxon>Flavobacteriales</taxon>
        <taxon>Flavobacteriaceae</taxon>
        <taxon>Psychroserpens</taxon>
    </lineage>
</organism>
<evidence type="ECO:0000256" key="1">
    <source>
        <dbReference type="SAM" id="Phobius"/>
    </source>
</evidence>
<dbReference type="Gene3D" id="3.30.700.10">
    <property type="entry name" value="Glycoprotein, Type 4 Pilin"/>
    <property type="match status" value="1"/>
</dbReference>
<reference evidence="2 3" key="1">
    <citation type="submission" date="2019-08" db="EMBL/GenBank/DDBJ databases">
        <title>Genome of Psychroserpens burtonensis ACAM 167.</title>
        <authorList>
            <person name="Bowman J.P."/>
        </authorList>
    </citation>
    <scope>NUCLEOTIDE SEQUENCE [LARGE SCALE GENOMIC DNA]</scope>
    <source>
        <strain evidence="2 3">ACAM 167</strain>
    </source>
</reference>